<evidence type="ECO:0000313" key="2">
    <source>
        <dbReference type="Proteomes" id="UP000694001"/>
    </source>
</evidence>
<accession>A0A975YIJ2</accession>
<organism evidence="1 2">
    <name type="scientific">Elioraea tepida</name>
    <dbReference type="NCBI Taxonomy" id="2843330"/>
    <lineage>
        <taxon>Bacteria</taxon>
        <taxon>Pseudomonadati</taxon>
        <taxon>Pseudomonadota</taxon>
        <taxon>Alphaproteobacteria</taxon>
        <taxon>Acetobacterales</taxon>
        <taxon>Elioraeaceae</taxon>
        <taxon>Elioraea</taxon>
    </lineage>
</organism>
<dbReference type="Pfam" id="PF11697">
    <property type="entry name" value="DUF3293"/>
    <property type="match status" value="1"/>
</dbReference>
<name>A0A975YIJ2_9PROT</name>
<protein>
    <submittedName>
        <fullName evidence="1">DUF3293 domain-containing protein</fullName>
    </submittedName>
</protein>
<dbReference type="AlphaFoldDB" id="A0A975YIJ2"/>
<dbReference type="Proteomes" id="UP000694001">
    <property type="component" value="Chromosome"/>
</dbReference>
<proteinExistence type="predicted"/>
<dbReference type="InterPro" id="IPR021710">
    <property type="entry name" value="DUF3293"/>
</dbReference>
<dbReference type="EMBL" id="CP076448">
    <property type="protein sequence ID" value="QXM23860.1"/>
    <property type="molecule type" value="Genomic_DNA"/>
</dbReference>
<reference evidence="1" key="1">
    <citation type="submission" date="2021-06" db="EMBL/GenBank/DDBJ databases">
        <title>Elioraea tepida, sp. nov., a moderately thermophilic aerobic anoxygenic phototrophic bacterium isolated from an alkaline siliceous hot spring mat community in Yellowstone National Park, WY, USA.</title>
        <authorList>
            <person name="Saini M.K."/>
            <person name="Yoshida S."/>
            <person name="Sebastian A."/>
            <person name="Hirose S."/>
            <person name="Hara E."/>
            <person name="Tamaki H."/>
            <person name="Soulier N.T."/>
            <person name="Albert I."/>
            <person name="Hanada S."/>
            <person name="Bryant D.A."/>
            <person name="Tank M."/>
        </authorList>
    </citation>
    <scope>NUCLEOTIDE SEQUENCE</scope>
    <source>
        <strain evidence="1">MS-P2</strain>
    </source>
</reference>
<gene>
    <name evidence="1" type="ORF">KO353_11195</name>
</gene>
<dbReference type="RefSeq" id="WP_218284784.1">
    <property type="nucleotide sequence ID" value="NZ_CP076448.1"/>
</dbReference>
<dbReference type="KEGG" id="elio:KO353_11195"/>
<evidence type="ECO:0000313" key="1">
    <source>
        <dbReference type="EMBL" id="QXM23860.1"/>
    </source>
</evidence>
<keyword evidence="2" id="KW-1185">Reference proteome</keyword>
<sequence length="146" mass="15898">MPAGGAGLSRLRPALIAAYRAARYEVCLGPTTVRLRVGERAPPVFALWLGACLGGVFLTACAPEGRPRRPGAEHRAHARLVRRLRRSGIRHLAGEGGDDRGAWRAEPSVLVPLSRPRAAAGWGRAFRQNAVLWVPRRGAVRLFLLR</sequence>